<protein>
    <submittedName>
        <fullName evidence="2">Uncharacterized protein</fullName>
    </submittedName>
</protein>
<organism evidence="2 3">
    <name type="scientific">Cavenderia fasciculata</name>
    <name type="common">Slime mold</name>
    <name type="synonym">Dictyostelium fasciculatum</name>
    <dbReference type="NCBI Taxonomy" id="261658"/>
    <lineage>
        <taxon>Eukaryota</taxon>
        <taxon>Amoebozoa</taxon>
        <taxon>Evosea</taxon>
        <taxon>Eumycetozoa</taxon>
        <taxon>Dictyostelia</taxon>
        <taxon>Acytosteliales</taxon>
        <taxon>Cavenderiaceae</taxon>
        <taxon>Cavenderia</taxon>
    </lineage>
</organism>
<dbReference type="GeneID" id="14874883"/>
<dbReference type="OMA" id="WEYTEAN"/>
<keyword evidence="3" id="KW-1185">Reference proteome</keyword>
<evidence type="ECO:0000313" key="3">
    <source>
        <dbReference type="Proteomes" id="UP000007797"/>
    </source>
</evidence>
<dbReference type="KEGG" id="dfa:DFA_05838"/>
<accession>F4PMW0</accession>
<dbReference type="RefSeq" id="XP_004361555.1">
    <property type="nucleotide sequence ID" value="XM_004361498.1"/>
</dbReference>
<dbReference type="OrthoDB" id="20629at2759"/>
<reference evidence="3" key="1">
    <citation type="journal article" date="2011" name="Genome Res.">
        <title>Phylogeny-wide analysis of social amoeba genomes highlights ancient origins for complex intercellular communication.</title>
        <authorList>
            <person name="Heidel A.J."/>
            <person name="Lawal H.M."/>
            <person name="Felder M."/>
            <person name="Schilde C."/>
            <person name="Helps N.R."/>
            <person name="Tunggal B."/>
            <person name="Rivero F."/>
            <person name="John U."/>
            <person name="Schleicher M."/>
            <person name="Eichinger L."/>
            <person name="Platzer M."/>
            <person name="Noegel A.A."/>
            <person name="Schaap P."/>
            <person name="Gloeckner G."/>
        </authorList>
    </citation>
    <scope>NUCLEOTIDE SEQUENCE [LARGE SCALE GENOMIC DNA]</scope>
    <source>
        <strain evidence="3">SH3</strain>
    </source>
</reference>
<sequence>MFFEKVVVSSALTLSMNNSNSNNNDGDVYIPYFLKDGYVSSNNSDSKDEVVTKNKDASSVELSMIQHYKKYQSAFEQISQNLQTWQMYEQSSSNLLKSLSSVLERFKLLMSVDEKRLFHHFNNNHVNDNDDRHHSKSSSSSGDVDNDSLIMVDNKAKHALKVEEIMRAILRYNESKRQVINKLQNTANEMESYWIKNCSFTNDQKYFKTIDFNSGTYSTPPLALIQEWLEYIIKSFKLEFQRKDSLILKIDYTMDMETFMNLIEEWEYKSLLDIAKIKDMLVQTQGVISED</sequence>
<feature type="region of interest" description="Disordered" evidence="1">
    <location>
        <begin position="124"/>
        <end position="146"/>
    </location>
</feature>
<dbReference type="EMBL" id="GL883008">
    <property type="protein sequence ID" value="EGG23704.1"/>
    <property type="molecule type" value="Genomic_DNA"/>
</dbReference>
<dbReference type="AlphaFoldDB" id="F4PMW0"/>
<dbReference type="Proteomes" id="UP000007797">
    <property type="component" value="Unassembled WGS sequence"/>
</dbReference>
<proteinExistence type="predicted"/>
<gene>
    <name evidence="2" type="ORF">DFA_05838</name>
</gene>
<evidence type="ECO:0000313" key="2">
    <source>
        <dbReference type="EMBL" id="EGG23704.1"/>
    </source>
</evidence>
<evidence type="ECO:0000256" key="1">
    <source>
        <dbReference type="SAM" id="MobiDB-lite"/>
    </source>
</evidence>
<name>F4PMW0_CACFS</name>